<dbReference type="PANTHER" id="PTHR23073">
    <property type="entry name" value="26S PROTEASOME REGULATORY SUBUNIT"/>
    <property type="match status" value="1"/>
</dbReference>
<reference evidence="5" key="1">
    <citation type="journal article" date="2020" name="mSystems">
        <title>Genome- and Community-Level Interaction Insights into Carbon Utilization and Element Cycling Functions of Hydrothermarchaeota in Hydrothermal Sediment.</title>
        <authorList>
            <person name="Zhou Z."/>
            <person name="Liu Y."/>
            <person name="Xu W."/>
            <person name="Pan J."/>
            <person name="Luo Z.H."/>
            <person name="Li M."/>
        </authorList>
    </citation>
    <scope>NUCLEOTIDE SEQUENCE [LARGE SCALE GENOMIC DNA]</scope>
    <source>
        <strain evidence="5">SpSt-289</strain>
    </source>
</reference>
<name>A0A7C1FHN3_9CHLR</name>
<feature type="domain" description="AAA+ ATPase" evidence="4">
    <location>
        <begin position="446"/>
        <end position="578"/>
    </location>
</feature>
<accession>A0A7C1FHN3</accession>
<dbReference type="Pfam" id="PF00004">
    <property type="entry name" value="AAA"/>
    <property type="match status" value="1"/>
</dbReference>
<dbReference type="InterPro" id="IPR003959">
    <property type="entry name" value="ATPase_AAA_core"/>
</dbReference>
<dbReference type="InterPro" id="IPR003593">
    <property type="entry name" value="AAA+_ATPase"/>
</dbReference>
<evidence type="ECO:0000259" key="4">
    <source>
        <dbReference type="SMART" id="SM00382"/>
    </source>
</evidence>
<dbReference type="GO" id="GO:0016887">
    <property type="term" value="F:ATP hydrolysis activity"/>
    <property type="evidence" value="ECO:0007669"/>
    <property type="project" value="InterPro"/>
</dbReference>
<dbReference type="SUPFAM" id="SSF52540">
    <property type="entry name" value="P-loop containing nucleoside triphosphate hydrolases"/>
    <property type="match status" value="1"/>
</dbReference>
<keyword evidence="2" id="KW-0547">Nucleotide-binding</keyword>
<dbReference type="InterPro" id="IPR054472">
    <property type="entry name" value="WHD"/>
</dbReference>
<keyword evidence="3 5" id="KW-0067">ATP-binding</keyword>
<gene>
    <name evidence="5" type="ORF">ENQ20_16355</name>
</gene>
<evidence type="ECO:0000313" key="5">
    <source>
        <dbReference type="EMBL" id="HDX33037.1"/>
    </source>
</evidence>
<comment type="caution">
    <text evidence="5">The sequence shown here is derived from an EMBL/GenBank/DDBJ whole genome shotgun (WGS) entry which is preliminary data.</text>
</comment>
<comment type="similarity">
    <text evidence="1">Belongs to the AAA ATPase family.</text>
</comment>
<dbReference type="Pfam" id="PF22977">
    <property type="entry name" value="WHD"/>
    <property type="match status" value="1"/>
</dbReference>
<evidence type="ECO:0000256" key="1">
    <source>
        <dbReference type="ARBA" id="ARBA00006914"/>
    </source>
</evidence>
<proteinExistence type="inferred from homology"/>
<evidence type="ECO:0000256" key="3">
    <source>
        <dbReference type="ARBA" id="ARBA00022840"/>
    </source>
</evidence>
<dbReference type="InterPro" id="IPR027417">
    <property type="entry name" value="P-loop_NTPase"/>
</dbReference>
<sequence length="661" mass="72876">MFTDGITPPRIAHSEWQDANQRYLMNAVAWVADCLRLHAAGRGPNPAPFPSPPPDSTLAHITELFGLSPFERSVLMLCAGMELDGEFPSLCAHAQQDAARPYPTFGLALAAFPDAHWSALAPAAPLRCWRLIEVGGGVSLVASPLRLDERILHFLAGVYHLDEHLTGYIAAEHAREALLPTQATLVDAIVRALMQWAASEAEWPAIQLVGDDEGGRRTVAAAVCERLGFGLFTMPAAALPTMPHELDALVRLWQREAVLSGAALLLDCDELDAMDATRTLAVALFAERAGGLLFLSVQERQRLKRRVLVSYEVKKPDVAEQQALWEQTLGRAAPLLNGHLQRITTQFNLDAGAIRSVCVRIGPALADVHTAQDVRGLREALWNSCREQARPRLEDLAQRVRILADWDDLILPPAPVAALREIALQVRQRATVYGRWGFAERSNRGLGVSALFVGASGVGKTMAAEVLANELALDLYKIDLSQVVSKYIGETEKNLRRVFDAAEEGGAILLFDEADALFGKRSEVKDSHDRYANIEVSYLLQRMEAYRGLAILTTNMKNALDPAFLRRIRFVVHFPFPDASQRMAIWQRIFPPQTPTQNLDAEKLAQLNVAGGNIRNIALAAAFLAAEEESPVTMRHLLQAARSEYFKIEKTLTAEEVRGWV</sequence>
<dbReference type="SMART" id="SM00382">
    <property type="entry name" value="AAA"/>
    <property type="match status" value="1"/>
</dbReference>
<dbReference type="GO" id="GO:0005524">
    <property type="term" value="F:ATP binding"/>
    <property type="evidence" value="ECO:0007669"/>
    <property type="project" value="UniProtKB-KW"/>
</dbReference>
<evidence type="ECO:0000256" key="2">
    <source>
        <dbReference type="ARBA" id="ARBA00022741"/>
    </source>
</evidence>
<protein>
    <submittedName>
        <fullName evidence="5">ATP-binding protein</fullName>
    </submittedName>
</protein>
<dbReference type="EMBL" id="DSMG01000167">
    <property type="protein sequence ID" value="HDX33037.1"/>
    <property type="molecule type" value="Genomic_DNA"/>
</dbReference>
<organism evidence="5">
    <name type="scientific">Caldilinea aerophila</name>
    <dbReference type="NCBI Taxonomy" id="133453"/>
    <lineage>
        <taxon>Bacteria</taxon>
        <taxon>Bacillati</taxon>
        <taxon>Chloroflexota</taxon>
        <taxon>Caldilineae</taxon>
        <taxon>Caldilineales</taxon>
        <taxon>Caldilineaceae</taxon>
        <taxon>Caldilinea</taxon>
    </lineage>
</organism>
<dbReference type="Gene3D" id="3.40.50.300">
    <property type="entry name" value="P-loop containing nucleotide triphosphate hydrolases"/>
    <property type="match status" value="1"/>
</dbReference>
<dbReference type="CDD" id="cd19481">
    <property type="entry name" value="RecA-like_protease"/>
    <property type="match status" value="1"/>
</dbReference>
<dbReference type="AlphaFoldDB" id="A0A7C1FHN3"/>
<dbReference type="InterPro" id="IPR050221">
    <property type="entry name" value="26S_Proteasome_ATPase"/>
</dbReference>